<evidence type="ECO:0000256" key="1">
    <source>
        <dbReference type="SAM" id="MobiDB-lite"/>
    </source>
</evidence>
<evidence type="ECO:0000313" key="2">
    <source>
        <dbReference type="EMBL" id="TPW26018.1"/>
    </source>
</evidence>
<dbReference type="RefSeq" id="WP_141168186.1">
    <property type="nucleotide sequence ID" value="NZ_VHLH01000039.1"/>
</dbReference>
<name>A0A506TXU8_9HYPH</name>
<dbReference type="AlphaFoldDB" id="A0A506TXU8"/>
<protein>
    <submittedName>
        <fullName evidence="2">BrnA antitoxin family protein</fullName>
    </submittedName>
</protein>
<accession>A0A506TXU8</accession>
<sequence length="98" mass="11062">MAIRFKAEDAAEKGYTKADWDEVSDNPPITEDRMKEAKSFKEALPDLHESIQRSRGRPKKAHPKAAVTLRLDPRVVERFKAGGGDWRARMVEAIEKAG</sequence>
<dbReference type="InterPro" id="IPR025528">
    <property type="entry name" value="BrnA_antitoxin"/>
</dbReference>
<dbReference type="OrthoDB" id="361944at2"/>
<reference evidence="2 3" key="1">
    <citation type="submission" date="2019-06" db="EMBL/GenBank/DDBJ databases">
        <authorList>
            <person name="Li M."/>
        </authorList>
    </citation>
    <scope>NUCLEOTIDE SEQUENCE [LARGE SCALE GENOMIC DNA]</scope>
    <source>
        <strain evidence="2 3">BGMRC6574</strain>
    </source>
</reference>
<feature type="compositionally biased region" description="Basic and acidic residues" evidence="1">
    <location>
        <begin position="1"/>
        <end position="20"/>
    </location>
</feature>
<dbReference type="EMBL" id="VHLH01000039">
    <property type="protein sequence ID" value="TPW26018.1"/>
    <property type="molecule type" value="Genomic_DNA"/>
</dbReference>
<proteinExistence type="predicted"/>
<gene>
    <name evidence="2" type="ORF">FJU11_16520</name>
</gene>
<dbReference type="Proteomes" id="UP000320314">
    <property type="component" value="Unassembled WGS sequence"/>
</dbReference>
<comment type="caution">
    <text evidence="2">The sequence shown here is derived from an EMBL/GenBank/DDBJ whole genome shotgun (WGS) entry which is preliminary data.</text>
</comment>
<feature type="region of interest" description="Disordered" evidence="1">
    <location>
        <begin position="1"/>
        <end position="30"/>
    </location>
</feature>
<organism evidence="2 3">
    <name type="scientific">Pararhizobium mangrovi</name>
    <dbReference type="NCBI Taxonomy" id="2590452"/>
    <lineage>
        <taxon>Bacteria</taxon>
        <taxon>Pseudomonadati</taxon>
        <taxon>Pseudomonadota</taxon>
        <taxon>Alphaproteobacteria</taxon>
        <taxon>Hyphomicrobiales</taxon>
        <taxon>Rhizobiaceae</taxon>
        <taxon>Rhizobium/Agrobacterium group</taxon>
        <taxon>Pararhizobium</taxon>
    </lineage>
</organism>
<keyword evidence="3" id="KW-1185">Reference proteome</keyword>
<dbReference type="Pfam" id="PF14384">
    <property type="entry name" value="BrnA_antitoxin"/>
    <property type="match status" value="1"/>
</dbReference>
<evidence type="ECO:0000313" key="3">
    <source>
        <dbReference type="Proteomes" id="UP000320314"/>
    </source>
</evidence>